<keyword evidence="3" id="KW-0413">Isomerase</keyword>
<dbReference type="InterPro" id="IPR035959">
    <property type="entry name" value="RutC-like_sf"/>
</dbReference>
<gene>
    <name evidence="4" type="ORF">SAMN02745133_01690</name>
</gene>
<dbReference type="GO" id="GO:0009073">
    <property type="term" value="P:aromatic amino acid family biosynthetic process"/>
    <property type="evidence" value="ECO:0007669"/>
    <property type="project" value="UniProtKB-UniRule"/>
</dbReference>
<dbReference type="RefSeq" id="WP_073238592.1">
    <property type="nucleotide sequence ID" value="NZ_FQUY01000010.1"/>
</dbReference>
<keyword evidence="5" id="KW-1185">Reference proteome</keyword>
<evidence type="ECO:0000256" key="1">
    <source>
        <dbReference type="NCBIfam" id="TIGR01796"/>
    </source>
</evidence>
<dbReference type="UniPathway" id="UPA00120">
    <property type="reaction ID" value="UER00203"/>
</dbReference>
<dbReference type="InterPro" id="IPR008243">
    <property type="entry name" value="Chorismate_mutase_AroH"/>
</dbReference>
<dbReference type="PROSITE" id="PS51167">
    <property type="entry name" value="CHORISMATE_MUT_1"/>
    <property type="match status" value="1"/>
</dbReference>
<dbReference type="NCBIfam" id="TIGR01796">
    <property type="entry name" value="CM_mono_aroH"/>
    <property type="match status" value="1"/>
</dbReference>
<evidence type="ECO:0000256" key="3">
    <source>
        <dbReference type="PROSITE-ProRule" id="PRU00514"/>
    </source>
</evidence>
<dbReference type="Proteomes" id="UP000184148">
    <property type="component" value="Unassembled WGS sequence"/>
</dbReference>
<dbReference type="SUPFAM" id="SSF55298">
    <property type="entry name" value="YjgF-like"/>
    <property type="match status" value="1"/>
</dbReference>
<dbReference type="STRING" id="1121429.SAMN02745133_01690"/>
<dbReference type="AlphaFoldDB" id="A0A1M4YDQ2"/>
<dbReference type="Pfam" id="PF07736">
    <property type="entry name" value="CM_1"/>
    <property type="match status" value="1"/>
</dbReference>
<comment type="catalytic activity">
    <reaction evidence="3">
        <text>chorismate = prephenate</text>
        <dbReference type="Rhea" id="RHEA:13897"/>
        <dbReference type="ChEBI" id="CHEBI:29748"/>
        <dbReference type="ChEBI" id="CHEBI:29934"/>
        <dbReference type="EC" id="5.4.99.5"/>
    </reaction>
</comment>
<dbReference type="GO" id="GO:0008652">
    <property type="term" value="P:amino acid biosynthetic process"/>
    <property type="evidence" value="ECO:0007669"/>
    <property type="project" value="UniProtKB-UniRule"/>
</dbReference>
<keyword evidence="2 3" id="KW-0028">Amino-acid biosynthesis</keyword>
<feature type="binding site" evidence="2">
    <location>
        <position position="91"/>
    </location>
    <ligand>
        <name>prephenate</name>
        <dbReference type="ChEBI" id="CHEBI:29934"/>
    </ligand>
</feature>
<dbReference type="CDD" id="cd02185">
    <property type="entry name" value="AroH"/>
    <property type="match status" value="1"/>
</dbReference>
<evidence type="ECO:0000313" key="5">
    <source>
        <dbReference type="Proteomes" id="UP000184148"/>
    </source>
</evidence>
<feature type="binding site" evidence="2">
    <location>
        <position position="9"/>
    </location>
    <ligand>
        <name>prephenate</name>
        <dbReference type="ChEBI" id="CHEBI:29934"/>
    </ligand>
</feature>
<dbReference type="GO" id="GO:0046417">
    <property type="term" value="P:chorismate metabolic process"/>
    <property type="evidence" value="ECO:0007669"/>
    <property type="project" value="TreeGrafter"/>
</dbReference>
<protein>
    <recommendedName>
        <fullName evidence="1 3">chorismate mutase</fullName>
        <ecNumber evidence="1 3">5.4.99.5</ecNumber>
    </recommendedName>
</protein>
<dbReference type="Gene3D" id="3.30.1330.40">
    <property type="entry name" value="RutC-like"/>
    <property type="match status" value="1"/>
</dbReference>
<sequence length="122" mass="13782">MVCFVRGIRGAITVERNDRQEIIEATQELIKTIVERNQLSTEDICSAFFTVTPDLNTEFPAKAARAMGWDYVPLLCAQELDVAGALPRCIRVLVHVNTHKSQREMKHVYLRGASNLRPDLAE</sequence>
<evidence type="ECO:0000256" key="2">
    <source>
        <dbReference type="PIRSR" id="PIRSR005965-1"/>
    </source>
</evidence>
<reference evidence="5" key="1">
    <citation type="submission" date="2016-11" db="EMBL/GenBank/DDBJ databases">
        <authorList>
            <person name="Varghese N."/>
            <person name="Submissions S."/>
        </authorList>
    </citation>
    <scope>NUCLEOTIDE SEQUENCE [LARGE SCALE GENOMIC DNA]</scope>
    <source>
        <strain evidence="5">DSM 12395</strain>
    </source>
</reference>
<name>A0A1M4YDQ2_9FIRM</name>
<dbReference type="PIRSF" id="PIRSF005965">
    <property type="entry name" value="Chor_mut_AroH"/>
    <property type="match status" value="1"/>
</dbReference>
<dbReference type="OrthoDB" id="9802232at2"/>
<dbReference type="PANTHER" id="PTHR21164:SF0">
    <property type="entry name" value="CHORISMATE MUTASE AROH"/>
    <property type="match status" value="1"/>
</dbReference>
<dbReference type="EMBL" id="FQUY01000010">
    <property type="protein sequence ID" value="SHF03859.1"/>
    <property type="molecule type" value="Genomic_DNA"/>
</dbReference>
<dbReference type="PANTHER" id="PTHR21164">
    <property type="entry name" value="CHORISMATE MUTASE"/>
    <property type="match status" value="1"/>
</dbReference>
<dbReference type="GO" id="GO:0004106">
    <property type="term" value="F:chorismate mutase activity"/>
    <property type="evidence" value="ECO:0007669"/>
    <property type="project" value="UniProtKB-UniRule"/>
</dbReference>
<feature type="binding site" evidence="2">
    <location>
        <position position="109"/>
    </location>
    <ligand>
        <name>prephenate</name>
        <dbReference type="ChEBI" id="CHEBI:29934"/>
    </ligand>
</feature>
<organism evidence="4 5">
    <name type="scientific">Desulforamulus putei DSM 12395</name>
    <dbReference type="NCBI Taxonomy" id="1121429"/>
    <lineage>
        <taxon>Bacteria</taxon>
        <taxon>Bacillati</taxon>
        <taxon>Bacillota</taxon>
        <taxon>Clostridia</taxon>
        <taxon>Eubacteriales</taxon>
        <taxon>Peptococcaceae</taxon>
        <taxon>Desulforamulus</taxon>
    </lineage>
</organism>
<evidence type="ECO:0000313" key="4">
    <source>
        <dbReference type="EMBL" id="SHF03859.1"/>
    </source>
</evidence>
<proteinExistence type="predicted"/>
<keyword evidence="2 3" id="KW-0057">Aromatic amino acid biosynthesis</keyword>
<dbReference type="EC" id="5.4.99.5" evidence="1 3"/>
<accession>A0A1M4YDQ2</accession>